<dbReference type="AlphaFoldDB" id="L7F5P5"/>
<dbReference type="PATRIC" id="fig|698760.3.peg.4871"/>
<proteinExistence type="predicted"/>
<organism evidence="2 3">
    <name type="scientific">Streptomyces turgidiscabies (strain Car8)</name>
    <dbReference type="NCBI Taxonomy" id="698760"/>
    <lineage>
        <taxon>Bacteria</taxon>
        <taxon>Bacillati</taxon>
        <taxon>Actinomycetota</taxon>
        <taxon>Actinomycetes</taxon>
        <taxon>Kitasatosporales</taxon>
        <taxon>Streptomycetaceae</taxon>
        <taxon>Streptomyces</taxon>
    </lineage>
</organism>
<accession>L7F5P5</accession>
<name>L7F5P5_STRT8</name>
<protein>
    <submittedName>
        <fullName evidence="2">Uncharacterized protein</fullName>
    </submittedName>
</protein>
<evidence type="ECO:0000313" key="2">
    <source>
        <dbReference type="EMBL" id="ELP66346.1"/>
    </source>
</evidence>
<evidence type="ECO:0000313" key="3">
    <source>
        <dbReference type="Proteomes" id="UP000010931"/>
    </source>
</evidence>
<dbReference type="Proteomes" id="UP000010931">
    <property type="component" value="Unassembled WGS sequence"/>
</dbReference>
<dbReference type="EMBL" id="AEJB01000361">
    <property type="protein sequence ID" value="ELP66346.1"/>
    <property type="molecule type" value="Genomic_DNA"/>
</dbReference>
<feature type="compositionally biased region" description="Basic and acidic residues" evidence="1">
    <location>
        <begin position="25"/>
        <end position="53"/>
    </location>
</feature>
<evidence type="ECO:0000256" key="1">
    <source>
        <dbReference type="SAM" id="MobiDB-lite"/>
    </source>
</evidence>
<gene>
    <name evidence="2" type="ORF">STRTUCAR8_01329</name>
</gene>
<feature type="region of interest" description="Disordered" evidence="1">
    <location>
        <begin position="1"/>
        <end position="53"/>
    </location>
</feature>
<keyword evidence="3" id="KW-1185">Reference proteome</keyword>
<dbReference type="STRING" id="85558.T45_08215"/>
<comment type="caution">
    <text evidence="2">The sequence shown here is derived from an EMBL/GenBank/DDBJ whole genome shotgun (WGS) entry which is preliminary data.</text>
</comment>
<sequence>MRAYLHSVEKGNPLTGKELGTLFGRGERWGRDRIAEAKPSPKPEEEKQAAAAS</sequence>
<reference evidence="2 3" key="1">
    <citation type="journal article" date="2011" name="Plasmid">
        <title>Streptomyces turgidiscabies Car8 contains a modular pathogenicity island that shares virulence genes with other actinobacterial plant pathogens.</title>
        <authorList>
            <person name="Huguet-Tapia J.C."/>
            <person name="Badger J.H."/>
            <person name="Loria R."/>
            <person name="Pettis G.S."/>
        </authorList>
    </citation>
    <scope>NUCLEOTIDE SEQUENCE [LARGE SCALE GENOMIC DNA]</scope>
    <source>
        <strain evidence="2 3">Car8</strain>
    </source>
</reference>